<evidence type="ECO:0000256" key="1">
    <source>
        <dbReference type="ARBA" id="ARBA00004370"/>
    </source>
</evidence>
<gene>
    <name evidence="7" type="ORF">A2725_00525</name>
</gene>
<protein>
    <submittedName>
        <fullName evidence="7">ATP synthase F1 subunit delta</fullName>
    </submittedName>
</protein>
<dbReference type="InterPro" id="IPR000711">
    <property type="entry name" value="ATPase_OSCP/dsu"/>
</dbReference>
<comment type="caution">
    <text evidence="7">The sequence shown here is derived from an EMBL/GenBank/DDBJ whole genome shotgun (WGS) entry which is preliminary data.</text>
</comment>
<organism evidence="7 8">
    <name type="scientific">Candidatus Magasanikbacteria bacterium RIFCSPHIGHO2_01_FULL_33_34</name>
    <dbReference type="NCBI Taxonomy" id="1798671"/>
    <lineage>
        <taxon>Bacteria</taxon>
        <taxon>Candidatus Magasanikiibacteriota</taxon>
    </lineage>
</organism>
<proteinExistence type="predicted"/>
<evidence type="ECO:0000256" key="5">
    <source>
        <dbReference type="ARBA" id="ARBA00023136"/>
    </source>
</evidence>
<dbReference type="Pfam" id="PF00213">
    <property type="entry name" value="OSCP"/>
    <property type="match status" value="1"/>
</dbReference>
<keyword evidence="3" id="KW-0375">Hydrogen ion transport</keyword>
<dbReference type="PANTHER" id="PTHR11910">
    <property type="entry name" value="ATP SYNTHASE DELTA CHAIN"/>
    <property type="match status" value="1"/>
</dbReference>
<dbReference type="Proteomes" id="UP000177067">
    <property type="component" value="Unassembled WGS sequence"/>
</dbReference>
<evidence type="ECO:0000256" key="4">
    <source>
        <dbReference type="ARBA" id="ARBA00023065"/>
    </source>
</evidence>
<evidence type="ECO:0000313" key="7">
    <source>
        <dbReference type="EMBL" id="OGH60119.1"/>
    </source>
</evidence>
<dbReference type="NCBIfam" id="TIGR01145">
    <property type="entry name" value="ATP_synt_delta"/>
    <property type="match status" value="1"/>
</dbReference>
<sequence length="127" mass="14552">MKLSPKSYGRVLYEVTKNEKGENLEKIVEHFFLLLSHDQMLTKINYIIEEFIAYAKEMSGVTKLEITSARELSNVEIKKISKHFGDKVEADLKIDKTILGGLKIKNKNIIMDASLKNQLNKLKNQLA</sequence>
<dbReference type="EMBL" id="MFPS01000003">
    <property type="protein sequence ID" value="OGH60119.1"/>
    <property type="molecule type" value="Genomic_DNA"/>
</dbReference>
<name>A0A1F6LLA9_9BACT</name>
<evidence type="ECO:0000313" key="8">
    <source>
        <dbReference type="Proteomes" id="UP000177067"/>
    </source>
</evidence>
<dbReference type="GO" id="GO:0016020">
    <property type="term" value="C:membrane"/>
    <property type="evidence" value="ECO:0007669"/>
    <property type="project" value="UniProtKB-SubCell"/>
</dbReference>
<keyword evidence="4" id="KW-0406">Ion transport</keyword>
<keyword evidence="2" id="KW-0813">Transport</keyword>
<reference evidence="7 8" key="1">
    <citation type="journal article" date="2016" name="Nat. Commun.">
        <title>Thousands of microbial genomes shed light on interconnected biogeochemical processes in an aquifer system.</title>
        <authorList>
            <person name="Anantharaman K."/>
            <person name="Brown C.T."/>
            <person name="Hug L.A."/>
            <person name="Sharon I."/>
            <person name="Castelle C.J."/>
            <person name="Probst A.J."/>
            <person name="Thomas B.C."/>
            <person name="Singh A."/>
            <person name="Wilkins M.J."/>
            <person name="Karaoz U."/>
            <person name="Brodie E.L."/>
            <person name="Williams K.H."/>
            <person name="Hubbard S.S."/>
            <person name="Banfield J.F."/>
        </authorList>
    </citation>
    <scope>NUCLEOTIDE SEQUENCE [LARGE SCALE GENOMIC DNA]</scope>
</reference>
<keyword evidence="5" id="KW-0472">Membrane</keyword>
<comment type="subcellular location">
    <subcellularLocation>
        <location evidence="1">Membrane</location>
    </subcellularLocation>
</comment>
<evidence type="ECO:0000256" key="2">
    <source>
        <dbReference type="ARBA" id="ARBA00022448"/>
    </source>
</evidence>
<dbReference type="AlphaFoldDB" id="A0A1F6LLA9"/>
<keyword evidence="6" id="KW-0066">ATP synthesis</keyword>
<evidence type="ECO:0000256" key="6">
    <source>
        <dbReference type="ARBA" id="ARBA00023310"/>
    </source>
</evidence>
<accession>A0A1F6LLA9</accession>
<evidence type="ECO:0000256" key="3">
    <source>
        <dbReference type="ARBA" id="ARBA00022781"/>
    </source>
</evidence>
<dbReference type="GO" id="GO:0046933">
    <property type="term" value="F:proton-transporting ATP synthase activity, rotational mechanism"/>
    <property type="evidence" value="ECO:0007669"/>
    <property type="project" value="InterPro"/>
</dbReference>